<dbReference type="GO" id="GO:0016787">
    <property type="term" value="F:hydrolase activity"/>
    <property type="evidence" value="ECO:0007669"/>
    <property type="project" value="UniProtKB-KW"/>
</dbReference>
<comment type="subcellular location">
    <subcellularLocation>
        <location evidence="2">Secreted</location>
    </subcellularLocation>
</comment>
<gene>
    <name evidence="13" type="ORF">OG560_01740</name>
</gene>
<dbReference type="Proteomes" id="UP001622496">
    <property type="component" value="Chromosome"/>
</dbReference>
<proteinExistence type="predicted"/>
<comment type="catalytic activity">
    <reaction evidence="1">
        <text>Hydrolysis of terminal non-reducing alpha-L-arabinofuranoside residues in alpha-L-arabinosides.</text>
        <dbReference type="EC" id="3.2.1.55"/>
    </reaction>
</comment>
<dbReference type="SUPFAM" id="SSF50370">
    <property type="entry name" value="Ricin B-like lectins"/>
    <property type="match status" value="1"/>
</dbReference>
<reference evidence="13 14" key="1">
    <citation type="submission" date="2022-10" db="EMBL/GenBank/DDBJ databases">
        <title>The complete genomes of actinobacterial strains from the NBC collection.</title>
        <authorList>
            <person name="Joergensen T.S."/>
            <person name="Alvarez Arevalo M."/>
            <person name="Sterndorff E.B."/>
            <person name="Faurdal D."/>
            <person name="Vuksanovic O."/>
            <person name="Mourched A.-S."/>
            <person name="Charusanti P."/>
            <person name="Shaw S."/>
            <person name="Blin K."/>
            <person name="Weber T."/>
        </authorList>
    </citation>
    <scope>NUCLEOTIDE SEQUENCE [LARGE SCALE GENOMIC DNA]</scope>
    <source>
        <strain evidence="13 14">NBC_00185</strain>
    </source>
</reference>
<organism evidence="13 14">
    <name type="scientific">[Kitasatospora] papulosa</name>
    <dbReference type="NCBI Taxonomy" id="1464011"/>
    <lineage>
        <taxon>Bacteria</taxon>
        <taxon>Bacillati</taxon>
        <taxon>Actinomycetota</taxon>
        <taxon>Actinomycetes</taxon>
        <taxon>Kitasatosporales</taxon>
        <taxon>Streptomycetaceae</taxon>
        <taxon>Streptomyces</taxon>
    </lineage>
</organism>
<sequence>MWFHPPSRVSPTRLLALLAPLLLVAAFLGAQPAAAAPVDPGTSYVLVNRGSGKALDVYNMATDDGARITQWTRNDQTQQQWQFVDSGDGYYRIKSRHSGKVLDVHNWSTANGGSIVQWTDLLSTNQQWRLADSSDGYVRFISRHSGKALEVQGASTADNANIVQYDDWGGANQQWQLVKAGGDSSGSCDLPSAYRWTSTGALAQPKQGWVSLKDFTVAPYNGRQLVYATTHDTGTSWGSMNFGLFTNWSEMASAGQNTMSASTVAPSLFYFAPKNIWVLTYQWGGSAFSYRTSSDPTNPNGWSSPQVLFSGSISDSKTGPIDQTIIGDGTNMYLFFAGDNGKIYRASMPIGNFPGSFGATSTVVMSDTTNNLFEAPQVYKLQGQNRYLMIVEAIGSQGRFFRSFTATSLSGSWMPQAATESNPFAGKTNSGATWTNDISHGELLRTNADQTMTVDPCNLQLLYQGRSPNSGGDYGLLPYRPGLLTLQR</sequence>
<keyword evidence="9" id="KW-0326">Glycosidase</keyword>
<evidence type="ECO:0000256" key="2">
    <source>
        <dbReference type="ARBA" id="ARBA00004613"/>
    </source>
</evidence>
<evidence type="ECO:0000256" key="10">
    <source>
        <dbReference type="ARBA" id="ARBA00023326"/>
    </source>
</evidence>
<evidence type="ECO:0000256" key="11">
    <source>
        <dbReference type="SAM" id="SignalP"/>
    </source>
</evidence>
<evidence type="ECO:0000256" key="3">
    <source>
        <dbReference type="ARBA" id="ARBA00012670"/>
    </source>
</evidence>
<keyword evidence="5" id="KW-0858">Xylan degradation</keyword>
<dbReference type="InterPro" id="IPR000772">
    <property type="entry name" value="Ricin_B_lectin"/>
</dbReference>
<evidence type="ECO:0000259" key="12">
    <source>
        <dbReference type="SMART" id="SM00458"/>
    </source>
</evidence>
<accession>A0ABZ1JZD3</accession>
<dbReference type="PANTHER" id="PTHR40631">
    <property type="entry name" value="ALPHA-L-ARABINOFURANOSIDASE AXHA-2-RELATED"/>
    <property type="match status" value="1"/>
</dbReference>
<dbReference type="Pfam" id="PF03664">
    <property type="entry name" value="Glyco_hydro_62"/>
    <property type="match status" value="1"/>
</dbReference>
<keyword evidence="6 11" id="KW-0732">Signal</keyword>
<feature type="signal peptide" evidence="11">
    <location>
        <begin position="1"/>
        <end position="35"/>
    </location>
</feature>
<keyword evidence="8" id="KW-0119">Carbohydrate metabolism</keyword>
<evidence type="ECO:0000256" key="9">
    <source>
        <dbReference type="ARBA" id="ARBA00023295"/>
    </source>
</evidence>
<evidence type="ECO:0000256" key="4">
    <source>
        <dbReference type="ARBA" id="ARBA00022525"/>
    </source>
</evidence>
<dbReference type="InterPro" id="IPR005193">
    <property type="entry name" value="GH62_arabinosidase"/>
</dbReference>
<dbReference type="EC" id="3.2.1.55" evidence="3"/>
<dbReference type="EMBL" id="CP108135">
    <property type="protein sequence ID" value="WTP64188.1"/>
    <property type="molecule type" value="Genomic_DNA"/>
</dbReference>
<dbReference type="Pfam" id="PF14200">
    <property type="entry name" value="RicinB_lectin_2"/>
    <property type="match status" value="2"/>
</dbReference>
<feature type="chain" id="PRO_5046056290" description="non-reducing end alpha-L-arabinofuranosidase" evidence="11">
    <location>
        <begin position="36"/>
        <end position="488"/>
    </location>
</feature>
<evidence type="ECO:0000313" key="14">
    <source>
        <dbReference type="Proteomes" id="UP001622496"/>
    </source>
</evidence>
<keyword evidence="14" id="KW-1185">Reference proteome</keyword>
<evidence type="ECO:0000313" key="13">
    <source>
        <dbReference type="EMBL" id="WTP64188.1"/>
    </source>
</evidence>
<dbReference type="SMART" id="SM00458">
    <property type="entry name" value="RICIN"/>
    <property type="match status" value="1"/>
</dbReference>
<evidence type="ECO:0000256" key="7">
    <source>
        <dbReference type="ARBA" id="ARBA00022801"/>
    </source>
</evidence>
<dbReference type="PANTHER" id="PTHR40631:SF1">
    <property type="entry name" value="ALPHA-L-ARABINOFURANOSIDASE AXHA-2-RELATED"/>
    <property type="match status" value="1"/>
</dbReference>
<keyword evidence="4" id="KW-0964">Secreted</keyword>
<dbReference type="Gene3D" id="2.80.10.50">
    <property type="match status" value="3"/>
</dbReference>
<keyword evidence="10" id="KW-0624">Polysaccharide degradation</keyword>
<dbReference type="PROSITE" id="PS50231">
    <property type="entry name" value="RICIN_B_LECTIN"/>
    <property type="match status" value="1"/>
</dbReference>
<dbReference type="InterPro" id="IPR035992">
    <property type="entry name" value="Ricin_B-like_lectins"/>
</dbReference>
<dbReference type="RefSeq" id="WP_161123646.1">
    <property type="nucleotide sequence ID" value="NZ_CP108135.1"/>
</dbReference>
<dbReference type="CDD" id="cd08987">
    <property type="entry name" value="GH62"/>
    <property type="match status" value="1"/>
</dbReference>
<dbReference type="SUPFAM" id="SSF75005">
    <property type="entry name" value="Arabinanase/levansucrase/invertase"/>
    <property type="match status" value="1"/>
</dbReference>
<evidence type="ECO:0000256" key="5">
    <source>
        <dbReference type="ARBA" id="ARBA00022651"/>
    </source>
</evidence>
<name>A0ABZ1JZD3_9ACTN</name>
<evidence type="ECO:0000256" key="1">
    <source>
        <dbReference type="ARBA" id="ARBA00001462"/>
    </source>
</evidence>
<dbReference type="Gene3D" id="2.115.10.20">
    <property type="entry name" value="Glycosyl hydrolase domain, family 43"/>
    <property type="match status" value="1"/>
</dbReference>
<evidence type="ECO:0000256" key="6">
    <source>
        <dbReference type="ARBA" id="ARBA00022729"/>
    </source>
</evidence>
<protein>
    <recommendedName>
        <fullName evidence="3">non-reducing end alpha-L-arabinofuranosidase</fullName>
        <ecNumber evidence="3">3.2.1.55</ecNumber>
    </recommendedName>
</protein>
<evidence type="ECO:0000256" key="8">
    <source>
        <dbReference type="ARBA" id="ARBA00023277"/>
    </source>
</evidence>
<feature type="domain" description="Ricin B lectin" evidence="12">
    <location>
        <begin position="42"/>
        <end position="178"/>
    </location>
</feature>
<keyword evidence="7 13" id="KW-0378">Hydrolase</keyword>
<dbReference type="InterPro" id="IPR023296">
    <property type="entry name" value="Glyco_hydro_beta-prop_sf"/>
</dbReference>